<organism evidence="3 4">
    <name type="scientific">Lacisediminihabitans profunda</name>
    <dbReference type="NCBI Taxonomy" id="2594790"/>
    <lineage>
        <taxon>Bacteria</taxon>
        <taxon>Bacillati</taxon>
        <taxon>Actinomycetota</taxon>
        <taxon>Actinomycetes</taxon>
        <taxon>Micrococcales</taxon>
        <taxon>Microbacteriaceae</taxon>
        <taxon>Lacisediminihabitans</taxon>
    </lineage>
</organism>
<dbReference type="SUPFAM" id="SSF48613">
    <property type="entry name" value="Heme oxygenase-like"/>
    <property type="match status" value="1"/>
</dbReference>
<reference evidence="3 4" key="1">
    <citation type="submission" date="2019-08" db="EMBL/GenBank/DDBJ databases">
        <title>Bacterial whole genome sequence for Glaciihabitans sp. CHu50b-6-2.</title>
        <authorList>
            <person name="Jin L."/>
        </authorList>
    </citation>
    <scope>NUCLEOTIDE SEQUENCE [LARGE SCALE GENOMIC DNA]</scope>
    <source>
        <strain evidence="3 4">CHu50b-6-2</strain>
    </source>
</reference>
<dbReference type="AlphaFoldDB" id="A0A5C8UTI5"/>
<feature type="domain" description="Ferritin-like" evidence="2">
    <location>
        <begin position="42"/>
        <end position="201"/>
    </location>
</feature>
<dbReference type="InterPro" id="IPR016084">
    <property type="entry name" value="Haem_Oase-like_multi-hlx"/>
</dbReference>
<dbReference type="Pfam" id="PF13794">
    <property type="entry name" value="MiaE_2"/>
    <property type="match status" value="1"/>
</dbReference>
<sequence length="237" mass="25330">MVKLFGRRPRRSDSARPGARRSPSDAVNRVDLEELTPDLLSYLGQAAYLQLVIFETLGRAVATAPSIASKEAMSRVAGLSLAKHHGLTAEIVRQGAEPGPTMQPYVAAIDNYVRITAGADWYETLVTSYITSGLLNDFARQLAGGLPADASARITALLGADDGHEIIVAELRSAIEANPRLASRLALWGRRLVGDTLLAARSALAANGHPDEARLEPVFTELIAAHTRRMDAIGLTA</sequence>
<gene>
    <name evidence="3" type="ORF">FVP33_06500</name>
</gene>
<dbReference type="InterPro" id="IPR012347">
    <property type="entry name" value="Ferritin-like"/>
</dbReference>
<dbReference type="EMBL" id="VRMG01000005">
    <property type="protein sequence ID" value="TXN31220.1"/>
    <property type="molecule type" value="Genomic_DNA"/>
</dbReference>
<feature type="region of interest" description="Disordered" evidence="1">
    <location>
        <begin position="1"/>
        <end position="25"/>
    </location>
</feature>
<evidence type="ECO:0000259" key="2">
    <source>
        <dbReference type="Pfam" id="PF13794"/>
    </source>
</evidence>
<proteinExistence type="predicted"/>
<name>A0A5C8UTI5_9MICO</name>
<evidence type="ECO:0000313" key="4">
    <source>
        <dbReference type="Proteomes" id="UP000321379"/>
    </source>
</evidence>
<feature type="compositionally biased region" description="Basic residues" evidence="1">
    <location>
        <begin position="1"/>
        <end position="10"/>
    </location>
</feature>
<dbReference type="InterPro" id="IPR059125">
    <property type="entry name" value="Ferritin_actino"/>
</dbReference>
<protein>
    <recommendedName>
        <fullName evidence="2">Ferritin-like domain-containing protein</fullName>
    </recommendedName>
</protein>
<evidence type="ECO:0000256" key="1">
    <source>
        <dbReference type="SAM" id="MobiDB-lite"/>
    </source>
</evidence>
<comment type="caution">
    <text evidence="3">The sequence shown here is derived from an EMBL/GenBank/DDBJ whole genome shotgun (WGS) entry which is preliminary data.</text>
</comment>
<dbReference type="Gene3D" id="1.20.1260.10">
    <property type="match status" value="1"/>
</dbReference>
<dbReference type="Proteomes" id="UP000321379">
    <property type="component" value="Unassembled WGS sequence"/>
</dbReference>
<keyword evidence="4" id="KW-1185">Reference proteome</keyword>
<accession>A0A5C8UTI5</accession>
<evidence type="ECO:0000313" key="3">
    <source>
        <dbReference type="EMBL" id="TXN31220.1"/>
    </source>
</evidence>